<name>A0A6P8ILZ6_ACTTE</name>
<proteinExistence type="predicted"/>
<dbReference type="OrthoDB" id="10254794at2759"/>
<dbReference type="GO" id="GO:0005930">
    <property type="term" value="C:axoneme"/>
    <property type="evidence" value="ECO:0007669"/>
    <property type="project" value="TreeGrafter"/>
</dbReference>
<dbReference type="AlphaFoldDB" id="A0A6P8ILZ6"/>
<dbReference type="GO" id="GO:0060271">
    <property type="term" value="P:cilium assembly"/>
    <property type="evidence" value="ECO:0007669"/>
    <property type="project" value="TreeGrafter"/>
</dbReference>
<dbReference type="InterPro" id="IPR025254">
    <property type="entry name" value="CCDC113/CCDC96_CC"/>
</dbReference>
<reference evidence="8" key="1">
    <citation type="submission" date="2025-08" db="UniProtKB">
        <authorList>
            <consortium name="RefSeq"/>
        </authorList>
    </citation>
    <scope>IDENTIFICATION</scope>
    <source>
        <tissue evidence="8">Tentacle</tissue>
    </source>
</reference>
<feature type="coiled-coil region" evidence="4">
    <location>
        <begin position="180"/>
        <end position="280"/>
    </location>
</feature>
<dbReference type="RefSeq" id="XP_031568021.1">
    <property type="nucleotide sequence ID" value="XM_031712161.1"/>
</dbReference>
<dbReference type="InParanoid" id="A0A6P8ILZ6"/>
<feature type="domain" description="CCDC113/CCDC96 coiled-coil" evidence="6">
    <location>
        <begin position="314"/>
        <end position="488"/>
    </location>
</feature>
<keyword evidence="2 4" id="KW-0175">Coiled coil</keyword>
<evidence type="ECO:0000256" key="1">
    <source>
        <dbReference type="ARBA" id="ARBA00004138"/>
    </source>
</evidence>
<feature type="coiled-coil region" evidence="4">
    <location>
        <begin position="306"/>
        <end position="387"/>
    </location>
</feature>
<sequence>MADEEKAPETAPEQEAVVDEKDGDDEKKDVEEGGEDNAEQPAEDPAESTETAEENKDTEVATEETKEEDKPLELDNTDENLPIPENEGVPEEDVTPAVEVAEHMSREGTPTGDAETDGPAIAMEVPDATITPPPAEEVHEEYEDEEQEPAYVDSYAEQALFDEDEEYYDDSEPEEPMYNRQELLDKYHQALEERSSLQSLNAQLQHKLAEYFKKKKSDERQQEIEKSVTDQEQRYLKYMSNLEELQNEEKHERQSYKLQIEDLKAKCHEREETVEQASAQFTKFKLDIAKDAINSRSGKPIPPKDIEQYEMLENKKEQEVTQVRLENIKLRNRLKKREIQLKAKEELAEGLHLIDFEQLKIENQTYNEKIEERNEELLKLRKKITTTVQVLTHLKEKLQFVQAENADQRTTLRSVEALVAQKRDILTRTKQVRDALRIENVKLRQKCGLLGNESLLRDYELRKDQSDDLSSTIEKLKMTHAELTMNCAGVKKKIDQARQEQQ</sequence>
<evidence type="ECO:0000256" key="5">
    <source>
        <dbReference type="SAM" id="MobiDB-lite"/>
    </source>
</evidence>
<feature type="compositionally biased region" description="Acidic residues" evidence="5">
    <location>
        <begin position="32"/>
        <end position="52"/>
    </location>
</feature>
<evidence type="ECO:0000256" key="2">
    <source>
        <dbReference type="ARBA" id="ARBA00023054"/>
    </source>
</evidence>
<protein>
    <submittedName>
        <fullName evidence="8">Coiled-coil domain-containing protein 96-like</fullName>
    </submittedName>
</protein>
<dbReference type="GO" id="GO:0036064">
    <property type="term" value="C:ciliary basal body"/>
    <property type="evidence" value="ECO:0007669"/>
    <property type="project" value="TreeGrafter"/>
</dbReference>
<dbReference type="PANTHER" id="PTHR15654:SF1">
    <property type="entry name" value="COILED-COIL DOMAIN-CONTAINING PROTEIN 96"/>
    <property type="match status" value="1"/>
</dbReference>
<gene>
    <name evidence="8" type="primary">LOC116302792</name>
</gene>
<evidence type="ECO:0000313" key="7">
    <source>
        <dbReference type="Proteomes" id="UP000515163"/>
    </source>
</evidence>
<keyword evidence="7" id="KW-1185">Reference proteome</keyword>
<dbReference type="Pfam" id="PF13870">
    <property type="entry name" value="CCDC113_CCDC96_CC"/>
    <property type="match status" value="1"/>
</dbReference>
<dbReference type="InterPro" id="IPR051885">
    <property type="entry name" value="CC_CF"/>
</dbReference>
<feature type="region of interest" description="Disordered" evidence="5">
    <location>
        <begin position="1"/>
        <end position="149"/>
    </location>
</feature>
<comment type="subcellular location">
    <subcellularLocation>
        <location evidence="1">Cell projection</location>
        <location evidence="1">Cilium</location>
    </subcellularLocation>
</comment>
<evidence type="ECO:0000256" key="4">
    <source>
        <dbReference type="SAM" id="Coils"/>
    </source>
</evidence>
<organism evidence="7 8">
    <name type="scientific">Actinia tenebrosa</name>
    <name type="common">Australian red waratah sea anemone</name>
    <dbReference type="NCBI Taxonomy" id="6105"/>
    <lineage>
        <taxon>Eukaryota</taxon>
        <taxon>Metazoa</taxon>
        <taxon>Cnidaria</taxon>
        <taxon>Anthozoa</taxon>
        <taxon>Hexacorallia</taxon>
        <taxon>Actiniaria</taxon>
        <taxon>Actiniidae</taxon>
        <taxon>Actinia</taxon>
    </lineage>
</organism>
<feature type="compositionally biased region" description="Basic and acidic residues" evidence="5">
    <location>
        <begin position="53"/>
        <end position="73"/>
    </location>
</feature>
<accession>A0A6P8ILZ6</accession>
<dbReference type="Proteomes" id="UP000515163">
    <property type="component" value="Unplaced"/>
</dbReference>
<dbReference type="FunCoup" id="A0A6P8ILZ6">
    <property type="interactions" value="100"/>
</dbReference>
<evidence type="ECO:0000259" key="6">
    <source>
        <dbReference type="Pfam" id="PF13870"/>
    </source>
</evidence>
<evidence type="ECO:0000256" key="3">
    <source>
        <dbReference type="ARBA" id="ARBA00023273"/>
    </source>
</evidence>
<feature type="compositionally biased region" description="Acidic residues" evidence="5">
    <location>
        <begin position="138"/>
        <end position="148"/>
    </location>
</feature>
<keyword evidence="3" id="KW-0966">Cell projection</keyword>
<dbReference type="KEGG" id="aten:116302792"/>
<feature type="compositionally biased region" description="Basic and acidic residues" evidence="5">
    <location>
        <begin position="18"/>
        <end position="31"/>
    </location>
</feature>
<evidence type="ECO:0000313" key="8">
    <source>
        <dbReference type="RefSeq" id="XP_031568021.1"/>
    </source>
</evidence>
<dbReference type="PANTHER" id="PTHR15654">
    <property type="entry name" value="COILED-COIL DOMAIN-CONTAINING PROTEIN 113-RELATED"/>
    <property type="match status" value="1"/>
</dbReference>
<dbReference type="GeneID" id="116302792"/>